<dbReference type="EMBL" id="CP067089">
    <property type="protein sequence ID" value="QQO09828.1"/>
    <property type="molecule type" value="Genomic_DNA"/>
</dbReference>
<dbReference type="AlphaFoldDB" id="A0A7T8BC39"/>
<dbReference type="Proteomes" id="UP000595917">
    <property type="component" value="Chromosome"/>
</dbReference>
<proteinExistence type="predicted"/>
<accession>A0A7T8BC39</accession>
<protein>
    <recommendedName>
        <fullName evidence="3">Glycosyltransferase family 1 protein</fullName>
    </recommendedName>
</protein>
<keyword evidence="2" id="KW-1185">Reference proteome</keyword>
<evidence type="ECO:0008006" key="3">
    <source>
        <dbReference type="Google" id="ProtNLM"/>
    </source>
</evidence>
<evidence type="ECO:0000313" key="1">
    <source>
        <dbReference type="EMBL" id="QQO09828.1"/>
    </source>
</evidence>
<name>A0A7T8BC39_9SPIR</name>
<reference evidence="1" key="1">
    <citation type="submission" date="2021-01" db="EMBL/GenBank/DDBJ databases">
        <title>Description of Breznakiella homolactica.</title>
        <authorList>
            <person name="Song Y."/>
            <person name="Brune A."/>
        </authorList>
    </citation>
    <scope>NUCLEOTIDE SEQUENCE</scope>
    <source>
        <strain evidence="1">RmG30</strain>
    </source>
</reference>
<dbReference type="KEGG" id="bhc:JFL75_02650"/>
<sequence length="380" mass="44776">MKKVLLKIGSLNIPRNRWLDALAVFDEIYIFSFQEEVELSDPHIHYIKFKNGSYRNRILLRLLNKTKLNMKFDVISSFLIFLLRICNLMQLKRIEKMDVGYIHSSYNDFDDSNLLTLLIKTKKRITRAQKETREYYNYLEMSCLKKSYRIIFNANQNVSFFKKKYKRIFENKEILIGLDEDVRKASIVASVIRLPKLSAKDNLVHAVILAGRVLSDKNEPRSGGRLYYIPLIKEYLDAGMVVHLHTGNIIPINGNNPYCELAQENHNFRIEQKLDFETDYENAYKILSQYDVGILHAFIPDTSVFSFDQINIPHRFYEYQIAGVVPLLKKNTNFVLEDIFLTDKNGLLYEDVNEISFEKIKNKQFTNKTFEEYIKLLYPI</sequence>
<gene>
    <name evidence="1" type="ORF">JFL75_02650</name>
</gene>
<evidence type="ECO:0000313" key="2">
    <source>
        <dbReference type="Proteomes" id="UP000595917"/>
    </source>
</evidence>
<organism evidence="1 2">
    <name type="scientific">Breznakiella homolactica</name>
    <dbReference type="NCBI Taxonomy" id="2798577"/>
    <lineage>
        <taxon>Bacteria</taxon>
        <taxon>Pseudomonadati</taxon>
        <taxon>Spirochaetota</taxon>
        <taxon>Spirochaetia</taxon>
        <taxon>Spirochaetales</taxon>
        <taxon>Breznakiellaceae</taxon>
        <taxon>Breznakiella</taxon>
    </lineage>
</organism>
<dbReference type="RefSeq" id="WP_215627131.1">
    <property type="nucleotide sequence ID" value="NZ_CP067089.2"/>
</dbReference>